<evidence type="ECO:0000313" key="2">
    <source>
        <dbReference type="Proteomes" id="UP000502502"/>
    </source>
</evidence>
<evidence type="ECO:0000313" key="1">
    <source>
        <dbReference type="EMBL" id="QIL03205.1"/>
    </source>
</evidence>
<proteinExistence type="predicted"/>
<name>A0A6G7ZQK2_9SPHN</name>
<sequence length="132" mass="14285">MVFAFVGVAAIGGYGAASRSANYKPATASVVMIDRTCNFTETTTDENGKKTMRGVTDSCNSTGEWGKVREERSKRVSGKATVHLQYIAPQDGEAHTAQLKFTGGDDEFYEIKAGDQIKVLVRNDDLDKVTLA</sequence>
<keyword evidence="2" id="KW-1185">Reference proteome</keyword>
<dbReference type="Proteomes" id="UP000502502">
    <property type="component" value="Chromosome"/>
</dbReference>
<dbReference type="EMBL" id="CP049871">
    <property type="protein sequence ID" value="QIL03205.1"/>
    <property type="molecule type" value="Genomic_DNA"/>
</dbReference>
<gene>
    <name evidence="1" type="ORF">G7078_10735</name>
</gene>
<dbReference type="RefSeq" id="WP_166095924.1">
    <property type="nucleotide sequence ID" value="NZ_CP049871.1"/>
</dbReference>
<dbReference type="AlphaFoldDB" id="A0A6G7ZQK2"/>
<organism evidence="1 2">
    <name type="scientific">Sphingomonas sinipercae</name>
    <dbReference type="NCBI Taxonomy" id="2714944"/>
    <lineage>
        <taxon>Bacteria</taxon>
        <taxon>Pseudomonadati</taxon>
        <taxon>Pseudomonadota</taxon>
        <taxon>Alphaproteobacteria</taxon>
        <taxon>Sphingomonadales</taxon>
        <taxon>Sphingomonadaceae</taxon>
        <taxon>Sphingomonas</taxon>
    </lineage>
</organism>
<dbReference type="KEGG" id="ssin:G7078_10735"/>
<accession>A0A6G7ZQK2</accession>
<reference evidence="1 2" key="1">
    <citation type="submission" date="2020-03" db="EMBL/GenBank/DDBJ databases">
        <title>Sphingomonas sp. nov., isolated from fish.</title>
        <authorList>
            <person name="Hyun D.-W."/>
            <person name="Bae J.-W."/>
        </authorList>
    </citation>
    <scope>NUCLEOTIDE SEQUENCE [LARGE SCALE GENOMIC DNA]</scope>
    <source>
        <strain evidence="1 2">HDW15C</strain>
    </source>
</reference>
<protein>
    <submittedName>
        <fullName evidence="1">Uncharacterized protein</fullName>
    </submittedName>
</protein>